<dbReference type="Proteomes" id="UP000825367">
    <property type="component" value="Chromosome"/>
</dbReference>
<dbReference type="NCBIfam" id="TIGR03083">
    <property type="entry name" value="maleylpyruvate isomerase family mycothiol-dependent enzyme"/>
    <property type="match status" value="1"/>
</dbReference>
<keyword evidence="3" id="KW-1185">Reference proteome</keyword>
<reference evidence="2 3" key="1">
    <citation type="submission" date="2021-07" db="EMBL/GenBank/DDBJ databases">
        <title>Whole genome sequencing of non-tuberculosis mycobacteria type-strains.</title>
        <authorList>
            <person name="Igarashi Y."/>
            <person name="Osugi A."/>
            <person name="Mitarai S."/>
        </authorList>
    </citation>
    <scope>NUCLEOTIDE SEQUENCE [LARGE SCALE GENOMIC DNA]</scope>
    <source>
        <strain evidence="2 3">JCM 16370</strain>
    </source>
</reference>
<dbReference type="InterPro" id="IPR024344">
    <property type="entry name" value="MDMPI_metal-binding"/>
</dbReference>
<dbReference type="GO" id="GO:0016853">
    <property type="term" value="F:isomerase activity"/>
    <property type="evidence" value="ECO:0007669"/>
    <property type="project" value="UniProtKB-KW"/>
</dbReference>
<dbReference type="RefSeq" id="WP_071950329.1">
    <property type="nucleotide sequence ID" value="NZ_BAAAVX010000021.1"/>
</dbReference>
<evidence type="ECO:0000259" key="1">
    <source>
        <dbReference type="Pfam" id="PF11716"/>
    </source>
</evidence>
<organism evidence="2 3">
    <name type="scientific">Mycolicibacterium pallens</name>
    <dbReference type="NCBI Taxonomy" id="370524"/>
    <lineage>
        <taxon>Bacteria</taxon>
        <taxon>Bacillati</taxon>
        <taxon>Actinomycetota</taxon>
        <taxon>Actinomycetes</taxon>
        <taxon>Mycobacteriales</taxon>
        <taxon>Mycobacteriaceae</taxon>
        <taxon>Mycolicibacterium</taxon>
    </lineage>
</organism>
<protein>
    <submittedName>
        <fullName evidence="2">Maleylpyruvate isomerase family mycothiol-dependent enzyme</fullName>
    </submittedName>
</protein>
<gene>
    <name evidence="2" type="ORF">K0O64_23895</name>
</gene>
<sequence>MGMRTLATQERDEFADLLSGLSNEQWNAPSLCGDWRVRDVAAHVIGYLDRSRAAFAFALVKHRFHVDRLNAADVKRYSVCRQEEIVDAMRDRAAPRGVGSGFGNRIALVESMIHQQDIRRALNRPRAIPAERLAAALQFTTAAPLIRGGWYTRGVRLVATDVEWASGRGPEVRGLGEALLMTMARRRGVLAELTGPGVRILSGRSR</sequence>
<name>A0ABX8VKJ2_9MYCO</name>
<dbReference type="SUPFAM" id="SSF109854">
    <property type="entry name" value="DinB/YfiT-like putative metalloenzymes"/>
    <property type="match status" value="1"/>
</dbReference>
<dbReference type="Gene3D" id="1.20.120.450">
    <property type="entry name" value="dinb family like domain"/>
    <property type="match status" value="1"/>
</dbReference>
<dbReference type="Pfam" id="PF11716">
    <property type="entry name" value="MDMPI_N"/>
    <property type="match status" value="1"/>
</dbReference>
<evidence type="ECO:0000313" key="3">
    <source>
        <dbReference type="Proteomes" id="UP000825367"/>
    </source>
</evidence>
<dbReference type="InterPro" id="IPR034660">
    <property type="entry name" value="DinB/YfiT-like"/>
</dbReference>
<evidence type="ECO:0000313" key="2">
    <source>
        <dbReference type="EMBL" id="QYL16056.1"/>
    </source>
</evidence>
<keyword evidence="2" id="KW-0413">Isomerase</keyword>
<accession>A0ABX8VKJ2</accession>
<dbReference type="EMBL" id="CP080333">
    <property type="protein sequence ID" value="QYL16056.1"/>
    <property type="molecule type" value="Genomic_DNA"/>
</dbReference>
<proteinExistence type="predicted"/>
<dbReference type="InterPro" id="IPR017517">
    <property type="entry name" value="Maleyloyr_isom"/>
</dbReference>
<feature type="domain" description="Mycothiol-dependent maleylpyruvate isomerase metal-binding" evidence="1">
    <location>
        <begin position="8"/>
        <end position="94"/>
    </location>
</feature>